<keyword evidence="8" id="KW-0539">Nucleus</keyword>
<proteinExistence type="inferred from homology"/>
<dbReference type="GO" id="GO:0045454">
    <property type="term" value="P:cell redox homeostasis"/>
    <property type="evidence" value="ECO:0007669"/>
    <property type="project" value="TreeGrafter"/>
</dbReference>
<evidence type="ECO:0000259" key="15">
    <source>
        <dbReference type="PROSITE" id="PS51352"/>
    </source>
</evidence>
<comment type="similarity">
    <text evidence="11">Belongs to the peroxiredoxin family. BCP/PrxQ subfamily.</text>
</comment>
<evidence type="ECO:0000256" key="10">
    <source>
        <dbReference type="ARBA" id="ARBA00032824"/>
    </source>
</evidence>
<dbReference type="PANTHER" id="PTHR42801">
    <property type="entry name" value="THIOREDOXIN-DEPENDENT PEROXIDE REDUCTASE"/>
    <property type="match status" value="1"/>
</dbReference>
<evidence type="ECO:0000256" key="11">
    <source>
        <dbReference type="ARBA" id="ARBA00038489"/>
    </source>
</evidence>
<dbReference type="EMBL" id="KV460240">
    <property type="protein sequence ID" value="OBT94839.1"/>
    <property type="molecule type" value="Genomic_DNA"/>
</dbReference>
<reference evidence="17" key="2">
    <citation type="journal article" date="2018" name="Nat. Commun.">
        <title>Extreme sensitivity to ultraviolet light in the fungal pathogen causing white-nose syndrome of bats.</title>
        <authorList>
            <person name="Palmer J.M."/>
            <person name="Drees K.P."/>
            <person name="Foster J.T."/>
            <person name="Lindner D.L."/>
        </authorList>
    </citation>
    <scope>NUCLEOTIDE SEQUENCE [LARGE SCALE GENOMIC DNA]</scope>
    <source>
        <strain evidence="17">UAMH 10579</strain>
    </source>
</reference>
<sequence>MPPVLRKRKAPVEPAPAPPSKKKSPAAKPAAKAKAVAVPEAKAAVSKTNGAAAAAAPAKKATKVAVGDSITLAGFGGEIETQDGEKTTLQKLVEESEKGVVLFTYPRASTPGCTTQVCLFRDSYAPFTAAGFAIYGLSNDSPKANTTFKTKQNLPYDLLCDPKATLIEAIGLKKSPSGTQRGLFVVDKEGKVLAAEPGSPAGTHAAVKKLLGADSVAAKEEDVKEDVKEDEAAADVAEAAEKVDTDAAVAESVKA</sequence>
<dbReference type="GO" id="GO:0005634">
    <property type="term" value="C:nucleus"/>
    <property type="evidence" value="ECO:0007669"/>
    <property type="project" value="UniProtKB-SubCell"/>
</dbReference>
<dbReference type="GO" id="GO:0008379">
    <property type="term" value="F:thioredoxin peroxidase activity"/>
    <property type="evidence" value="ECO:0007669"/>
    <property type="project" value="TreeGrafter"/>
</dbReference>
<organism evidence="16 17">
    <name type="scientific">Pseudogymnoascus verrucosus</name>
    <dbReference type="NCBI Taxonomy" id="342668"/>
    <lineage>
        <taxon>Eukaryota</taxon>
        <taxon>Fungi</taxon>
        <taxon>Dikarya</taxon>
        <taxon>Ascomycota</taxon>
        <taxon>Pezizomycotina</taxon>
        <taxon>Leotiomycetes</taxon>
        <taxon>Thelebolales</taxon>
        <taxon>Thelebolaceae</taxon>
        <taxon>Pseudogymnoascus</taxon>
    </lineage>
</organism>
<evidence type="ECO:0000256" key="13">
    <source>
        <dbReference type="ARBA" id="ARBA00077538"/>
    </source>
</evidence>
<keyword evidence="4" id="KW-0575">Peroxidase</keyword>
<dbReference type="InterPro" id="IPR013766">
    <property type="entry name" value="Thioredoxin_domain"/>
</dbReference>
<dbReference type="SUPFAM" id="SSF52833">
    <property type="entry name" value="Thioredoxin-like"/>
    <property type="match status" value="1"/>
</dbReference>
<feature type="region of interest" description="Disordered" evidence="14">
    <location>
        <begin position="220"/>
        <end position="255"/>
    </location>
</feature>
<feature type="compositionally biased region" description="Basic and acidic residues" evidence="14">
    <location>
        <begin position="220"/>
        <end position="231"/>
    </location>
</feature>
<dbReference type="GO" id="GO:0005737">
    <property type="term" value="C:cytoplasm"/>
    <property type="evidence" value="ECO:0007669"/>
    <property type="project" value="TreeGrafter"/>
</dbReference>
<name>A0A1B8GG62_9PEZI</name>
<evidence type="ECO:0000256" key="9">
    <source>
        <dbReference type="ARBA" id="ARBA00023284"/>
    </source>
</evidence>
<evidence type="ECO:0000313" key="17">
    <source>
        <dbReference type="Proteomes" id="UP000091956"/>
    </source>
</evidence>
<evidence type="ECO:0000256" key="5">
    <source>
        <dbReference type="ARBA" id="ARBA00022862"/>
    </source>
</evidence>
<keyword evidence="7" id="KW-1015">Disulfide bond</keyword>
<dbReference type="PROSITE" id="PS51352">
    <property type="entry name" value="THIOREDOXIN_2"/>
    <property type="match status" value="1"/>
</dbReference>
<comment type="subcellular location">
    <subcellularLocation>
        <location evidence="1">Nucleus</location>
    </subcellularLocation>
</comment>
<comment type="subunit">
    <text evidence="2">Monomer.</text>
</comment>
<keyword evidence="17" id="KW-1185">Reference proteome</keyword>
<evidence type="ECO:0000313" key="16">
    <source>
        <dbReference type="EMBL" id="OBT94839.1"/>
    </source>
</evidence>
<evidence type="ECO:0000256" key="14">
    <source>
        <dbReference type="SAM" id="MobiDB-lite"/>
    </source>
</evidence>
<feature type="region of interest" description="Disordered" evidence="14">
    <location>
        <begin position="1"/>
        <end position="33"/>
    </location>
</feature>
<dbReference type="InterPro" id="IPR036249">
    <property type="entry name" value="Thioredoxin-like_sf"/>
</dbReference>
<keyword evidence="5" id="KW-0049">Antioxidant</keyword>
<evidence type="ECO:0000256" key="2">
    <source>
        <dbReference type="ARBA" id="ARBA00011245"/>
    </source>
</evidence>
<dbReference type="RefSeq" id="XP_018128572.1">
    <property type="nucleotide sequence ID" value="XM_018275818.2"/>
</dbReference>
<evidence type="ECO:0000256" key="4">
    <source>
        <dbReference type="ARBA" id="ARBA00022559"/>
    </source>
</evidence>
<evidence type="ECO:0000256" key="7">
    <source>
        <dbReference type="ARBA" id="ARBA00023157"/>
    </source>
</evidence>
<evidence type="ECO:0000256" key="8">
    <source>
        <dbReference type="ARBA" id="ARBA00023242"/>
    </source>
</evidence>
<reference evidence="16 17" key="1">
    <citation type="submission" date="2016-03" db="EMBL/GenBank/DDBJ databases">
        <title>Comparative genomics of Pseudogymnoascus destructans, the fungus causing white-nose syndrome of bats.</title>
        <authorList>
            <person name="Palmer J.M."/>
            <person name="Drees K.P."/>
            <person name="Foster J.T."/>
            <person name="Lindner D.L."/>
        </authorList>
    </citation>
    <scope>NUCLEOTIDE SEQUENCE [LARGE SCALE GENOMIC DNA]</scope>
    <source>
        <strain evidence="16 17">UAMH 10579</strain>
    </source>
</reference>
<dbReference type="Proteomes" id="UP000091956">
    <property type="component" value="Unassembled WGS sequence"/>
</dbReference>
<evidence type="ECO:0000256" key="6">
    <source>
        <dbReference type="ARBA" id="ARBA00023002"/>
    </source>
</evidence>
<keyword evidence="6" id="KW-0560">Oxidoreductase</keyword>
<dbReference type="Pfam" id="PF00578">
    <property type="entry name" value="AhpC-TSA"/>
    <property type="match status" value="1"/>
</dbReference>
<comment type="catalytic activity">
    <reaction evidence="12">
        <text>a hydroperoxide + [thioredoxin]-dithiol = an alcohol + [thioredoxin]-disulfide + H2O</text>
        <dbReference type="Rhea" id="RHEA:62620"/>
        <dbReference type="Rhea" id="RHEA-COMP:10698"/>
        <dbReference type="Rhea" id="RHEA-COMP:10700"/>
        <dbReference type="ChEBI" id="CHEBI:15377"/>
        <dbReference type="ChEBI" id="CHEBI:29950"/>
        <dbReference type="ChEBI" id="CHEBI:30879"/>
        <dbReference type="ChEBI" id="CHEBI:35924"/>
        <dbReference type="ChEBI" id="CHEBI:50058"/>
        <dbReference type="EC" id="1.11.1.24"/>
    </reaction>
</comment>
<dbReference type="InterPro" id="IPR050924">
    <property type="entry name" value="Peroxiredoxin_BCP/PrxQ"/>
</dbReference>
<accession>A0A1B8GG62</accession>
<feature type="compositionally biased region" description="Low complexity" evidence="14">
    <location>
        <begin position="246"/>
        <end position="255"/>
    </location>
</feature>
<keyword evidence="9" id="KW-0676">Redox-active center</keyword>
<evidence type="ECO:0000256" key="12">
    <source>
        <dbReference type="ARBA" id="ARBA00049091"/>
    </source>
</evidence>
<feature type="domain" description="Thioredoxin" evidence="15">
    <location>
        <begin position="50"/>
        <end position="216"/>
    </location>
</feature>
<dbReference type="CDD" id="cd03017">
    <property type="entry name" value="PRX_BCP"/>
    <property type="match status" value="1"/>
</dbReference>
<evidence type="ECO:0000256" key="1">
    <source>
        <dbReference type="ARBA" id="ARBA00004123"/>
    </source>
</evidence>
<dbReference type="EC" id="1.11.1.24" evidence="3"/>
<protein>
    <recommendedName>
        <fullName evidence="3">thioredoxin-dependent peroxiredoxin</fullName>
        <ecNumber evidence="3">1.11.1.24</ecNumber>
    </recommendedName>
    <alternativeName>
        <fullName evidence="13">Nuclear thiol peroxidase</fullName>
    </alternativeName>
    <alternativeName>
        <fullName evidence="10">Thioredoxin peroxidase</fullName>
    </alternativeName>
</protein>
<evidence type="ECO:0000256" key="3">
    <source>
        <dbReference type="ARBA" id="ARBA00013017"/>
    </source>
</evidence>
<dbReference type="GO" id="GO:0034599">
    <property type="term" value="P:cellular response to oxidative stress"/>
    <property type="evidence" value="ECO:0007669"/>
    <property type="project" value="UniProtKB-ARBA"/>
</dbReference>
<dbReference type="FunFam" id="3.40.30.10:FF:000157">
    <property type="entry name" value="DOT5p Nuclear thiol peroxidase"/>
    <property type="match status" value="1"/>
</dbReference>
<dbReference type="InterPro" id="IPR000866">
    <property type="entry name" value="AhpC/TSA"/>
</dbReference>
<dbReference type="STRING" id="342668.A0A1B8GG62"/>
<dbReference type="Gene3D" id="3.40.30.10">
    <property type="entry name" value="Glutaredoxin"/>
    <property type="match status" value="1"/>
</dbReference>
<dbReference type="OrthoDB" id="338622at2759"/>
<gene>
    <name evidence="16" type="ORF">VE01_06370</name>
</gene>
<dbReference type="PANTHER" id="PTHR42801:SF23">
    <property type="entry name" value="PEROXIREDOXIN DOT5"/>
    <property type="match status" value="1"/>
</dbReference>
<dbReference type="AlphaFoldDB" id="A0A1B8GG62"/>
<dbReference type="GeneID" id="28839756"/>